<dbReference type="InParanoid" id="A0A0V0Q8Q3"/>
<dbReference type="Proteomes" id="UP000054937">
    <property type="component" value="Unassembled WGS sequence"/>
</dbReference>
<proteinExistence type="predicted"/>
<organism evidence="2 3">
    <name type="scientific">Pseudocohnilembus persalinus</name>
    <name type="common">Ciliate</name>
    <dbReference type="NCBI Taxonomy" id="266149"/>
    <lineage>
        <taxon>Eukaryota</taxon>
        <taxon>Sar</taxon>
        <taxon>Alveolata</taxon>
        <taxon>Ciliophora</taxon>
        <taxon>Intramacronucleata</taxon>
        <taxon>Oligohymenophorea</taxon>
        <taxon>Scuticociliatia</taxon>
        <taxon>Philasterida</taxon>
        <taxon>Pseudocohnilembidae</taxon>
        <taxon>Pseudocohnilembus</taxon>
    </lineage>
</organism>
<feature type="coiled-coil region" evidence="1">
    <location>
        <begin position="3"/>
        <end position="30"/>
    </location>
</feature>
<evidence type="ECO:0000313" key="3">
    <source>
        <dbReference type="Proteomes" id="UP000054937"/>
    </source>
</evidence>
<sequence>MKYKDIKLKLEEQLEKNMEINLQTQEYKKQSEKLADSFREIIMRNSEKIKKLMANKNSKLVKKFLEIGEKQGKIIKMGKQQFKEFLEYFWDQNVFIKEKYLSCFIFGQIIWWQQKLILVKDLELITKVIASKSCSNKEELENSKEIMDFQNYIQRLRFYNQRVRKSWEKNMYSKMCQNRKNQELLVNQSGRICIQGCLFIKKMLKISHDFVNLDALNIKAWEDFYKNLNKKYVQQKMESQYKGDEFKSCLNLKNVNKKSSSLKKIQEFQQESGNNILSTIISVCESLEEEQEQDENKLQNKDQFNKEFQFCYQNKEICKNYDENMFDIEKNQQIKQDNHQSEVNMKSNTNVINLFDEQKIERSESFEDLVNTQNYDYNEDHFQIKIDNNSNITKNNLLDLAIFSRSSLNNPVSTFNNIYGDCDELSFNETSFEEISMV</sequence>
<reference evidence="2 3" key="1">
    <citation type="journal article" date="2015" name="Sci. Rep.">
        <title>Genome of the facultative scuticociliatosis pathogen Pseudocohnilembus persalinus provides insight into its virulence through horizontal gene transfer.</title>
        <authorList>
            <person name="Xiong J."/>
            <person name="Wang G."/>
            <person name="Cheng J."/>
            <person name="Tian M."/>
            <person name="Pan X."/>
            <person name="Warren A."/>
            <person name="Jiang C."/>
            <person name="Yuan D."/>
            <person name="Miao W."/>
        </authorList>
    </citation>
    <scope>NUCLEOTIDE SEQUENCE [LARGE SCALE GENOMIC DNA]</scope>
    <source>
        <strain evidence="2">36N120E</strain>
    </source>
</reference>
<name>A0A0V0Q8Q3_PSEPJ</name>
<evidence type="ECO:0000313" key="2">
    <source>
        <dbReference type="EMBL" id="KRW98620.1"/>
    </source>
</evidence>
<dbReference type="AlphaFoldDB" id="A0A0V0Q8Q3"/>
<comment type="caution">
    <text evidence="2">The sequence shown here is derived from an EMBL/GenBank/DDBJ whole genome shotgun (WGS) entry which is preliminary data.</text>
</comment>
<keyword evidence="3" id="KW-1185">Reference proteome</keyword>
<protein>
    <submittedName>
        <fullName evidence="2">Uncharacterized protein</fullName>
    </submittedName>
</protein>
<evidence type="ECO:0000256" key="1">
    <source>
        <dbReference type="SAM" id="Coils"/>
    </source>
</evidence>
<keyword evidence="1" id="KW-0175">Coiled coil</keyword>
<dbReference type="EMBL" id="LDAU01000233">
    <property type="protein sequence ID" value="KRW98620.1"/>
    <property type="molecule type" value="Genomic_DNA"/>
</dbReference>
<accession>A0A0V0Q8Q3</accession>
<gene>
    <name evidence="2" type="ORF">PPERSA_02768</name>
</gene>